<proteinExistence type="predicted"/>
<name>A0ABR3DML9_NEUIN</name>
<evidence type="ECO:0000313" key="3">
    <source>
        <dbReference type="Proteomes" id="UP001451303"/>
    </source>
</evidence>
<feature type="compositionally biased region" description="Basic and acidic residues" evidence="1">
    <location>
        <begin position="1"/>
        <end position="18"/>
    </location>
</feature>
<accession>A0ABR3DML9</accession>
<dbReference type="EMBL" id="JAVLET010000002">
    <property type="protein sequence ID" value="KAL0473884.1"/>
    <property type="molecule type" value="Genomic_DNA"/>
</dbReference>
<protein>
    <submittedName>
        <fullName evidence="2">Uncharacterized protein</fullName>
    </submittedName>
</protein>
<dbReference type="Proteomes" id="UP001451303">
    <property type="component" value="Unassembled WGS sequence"/>
</dbReference>
<sequence>MRTHRTDLRSTPEADRTTKTSSRCSSVATTGFYRLRSAITSGLACWIIPSYLDKGHNDTGVTAGLVEAPGLLCAGRRGDRWIRCLESKTQLGPIDGCVTI</sequence>
<comment type="caution">
    <text evidence="2">The sequence shown here is derived from an EMBL/GenBank/DDBJ whole genome shotgun (WGS) entry which is preliminary data.</text>
</comment>
<reference evidence="2 3" key="1">
    <citation type="submission" date="2023-09" db="EMBL/GenBank/DDBJ databases">
        <title>Multi-omics analysis of a traditional fermented food reveals byproduct-associated fungal strains for waste-to-food upcycling.</title>
        <authorList>
            <consortium name="Lawrence Berkeley National Laboratory"/>
            <person name="Rekdal V.M."/>
            <person name="Villalobos-Escobedo J.M."/>
            <person name="Rodriguez-Valeron N."/>
            <person name="Garcia M.O."/>
            <person name="Vasquez D.P."/>
            <person name="Damayanti I."/>
            <person name="Sorensen P.M."/>
            <person name="Baidoo E.E."/>
            <person name="De Carvalho A.C."/>
            <person name="Riley R."/>
            <person name="Lipzen A."/>
            <person name="He G."/>
            <person name="Yan M."/>
            <person name="Haridas S."/>
            <person name="Daum C."/>
            <person name="Yoshinaga Y."/>
            <person name="Ng V."/>
            <person name="Grigoriev I.V."/>
            <person name="Munk R."/>
            <person name="Nuraida L."/>
            <person name="Wijaya C.H."/>
            <person name="Morales P.-C."/>
            <person name="Keasling J.D."/>
        </authorList>
    </citation>
    <scope>NUCLEOTIDE SEQUENCE [LARGE SCALE GENOMIC DNA]</scope>
    <source>
        <strain evidence="2 3">FGSC 2613</strain>
    </source>
</reference>
<feature type="region of interest" description="Disordered" evidence="1">
    <location>
        <begin position="1"/>
        <end position="22"/>
    </location>
</feature>
<gene>
    <name evidence="2" type="ORF">QR685DRAFT_569892</name>
</gene>
<evidence type="ECO:0000256" key="1">
    <source>
        <dbReference type="SAM" id="MobiDB-lite"/>
    </source>
</evidence>
<keyword evidence="3" id="KW-1185">Reference proteome</keyword>
<evidence type="ECO:0000313" key="2">
    <source>
        <dbReference type="EMBL" id="KAL0473884.1"/>
    </source>
</evidence>
<organism evidence="2 3">
    <name type="scientific">Neurospora intermedia</name>
    <dbReference type="NCBI Taxonomy" id="5142"/>
    <lineage>
        <taxon>Eukaryota</taxon>
        <taxon>Fungi</taxon>
        <taxon>Dikarya</taxon>
        <taxon>Ascomycota</taxon>
        <taxon>Pezizomycotina</taxon>
        <taxon>Sordariomycetes</taxon>
        <taxon>Sordariomycetidae</taxon>
        <taxon>Sordariales</taxon>
        <taxon>Sordariaceae</taxon>
        <taxon>Neurospora</taxon>
    </lineage>
</organism>